<keyword evidence="1" id="KW-0812">Transmembrane</keyword>
<evidence type="ECO:0000313" key="3">
    <source>
        <dbReference type="Proteomes" id="UP001164929"/>
    </source>
</evidence>
<comment type="caution">
    <text evidence="2">The sequence shown here is derived from an EMBL/GenBank/DDBJ whole genome shotgun (WGS) entry which is preliminary data.</text>
</comment>
<dbReference type="EMBL" id="JAQIZT010000003">
    <property type="protein sequence ID" value="KAJ7002424.1"/>
    <property type="molecule type" value="Genomic_DNA"/>
</dbReference>
<gene>
    <name evidence="2" type="ORF">NC653_007787</name>
</gene>
<evidence type="ECO:0000313" key="2">
    <source>
        <dbReference type="EMBL" id="KAJ7002424.1"/>
    </source>
</evidence>
<evidence type="ECO:0000256" key="1">
    <source>
        <dbReference type="SAM" id="Phobius"/>
    </source>
</evidence>
<protein>
    <submittedName>
        <fullName evidence="2">Uncharacterized protein</fullName>
    </submittedName>
</protein>
<dbReference type="AlphaFoldDB" id="A0AAD6W988"/>
<dbReference type="Proteomes" id="UP001164929">
    <property type="component" value="Chromosome 3"/>
</dbReference>
<sequence length="209" mass="22839">MTSILWNRKHEKTELSCIHYLHSDLCQGTKCQRFNEELLGFSILIRAHGQRESFSGVVQELNNSLHQRSSCSSKAVSMKGETVSLWVPISPLYSLVIAISGILAAKIQVTAQNLKACRLQPCLACQVGHSIGVIHCKFLPKPSLHFQGWGGGGGGGGGGVLIARSISGYWIFLSYGDQDATTITHQRKLRPHLRFPSKPVPSSATVDFI</sequence>
<organism evidence="2 3">
    <name type="scientific">Populus alba x Populus x berolinensis</name>
    <dbReference type="NCBI Taxonomy" id="444605"/>
    <lineage>
        <taxon>Eukaryota</taxon>
        <taxon>Viridiplantae</taxon>
        <taxon>Streptophyta</taxon>
        <taxon>Embryophyta</taxon>
        <taxon>Tracheophyta</taxon>
        <taxon>Spermatophyta</taxon>
        <taxon>Magnoliopsida</taxon>
        <taxon>eudicotyledons</taxon>
        <taxon>Gunneridae</taxon>
        <taxon>Pentapetalae</taxon>
        <taxon>rosids</taxon>
        <taxon>fabids</taxon>
        <taxon>Malpighiales</taxon>
        <taxon>Salicaceae</taxon>
        <taxon>Saliceae</taxon>
        <taxon>Populus</taxon>
    </lineage>
</organism>
<reference evidence="2" key="1">
    <citation type="journal article" date="2023" name="Mol. Ecol. Resour.">
        <title>Chromosome-level genome assembly of a triploid poplar Populus alba 'Berolinensis'.</title>
        <authorList>
            <person name="Chen S."/>
            <person name="Yu Y."/>
            <person name="Wang X."/>
            <person name="Wang S."/>
            <person name="Zhang T."/>
            <person name="Zhou Y."/>
            <person name="He R."/>
            <person name="Meng N."/>
            <person name="Wang Y."/>
            <person name="Liu W."/>
            <person name="Liu Z."/>
            <person name="Liu J."/>
            <person name="Guo Q."/>
            <person name="Huang H."/>
            <person name="Sederoff R.R."/>
            <person name="Wang G."/>
            <person name="Qu G."/>
            <person name="Chen S."/>
        </authorList>
    </citation>
    <scope>NUCLEOTIDE SEQUENCE</scope>
    <source>
        <strain evidence="2">SC-2020</strain>
    </source>
</reference>
<keyword evidence="3" id="KW-1185">Reference proteome</keyword>
<feature type="transmembrane region" description="Helical" evidence="1">
    <location>
        <begin position="85"/>
        <end position="105"/>
    </location>
</feature>
<proteinExistence type="predicted"/>
<name>A0AAD6W988_9ROSI</name>
<keyword evidence="1" id="KW-0472">Membrane</keyword>
<keyword evidence="1" id="KW-1133">Transmembrane helix</keyword>
<accession>A0AAD6W988</accession>